<reference evidence="1" key="1">
    <citation type="submission" date="2023-04" db="EMBL/GenBank/DDBJ databases">
        <title>Black Yeasts Isolated from many extreme environments.</title>
        <authorList>
            <person name="Coleine C."/>
            <person name="Stajich J.E."/>
            <person name="Selbmann L."/>
        </authorList>
    </citation>
    <scope>NUCLEOTIDE SEQUENCE</scope>
    <source>
        <strain evidence="1">CCFEE 5312</strain>
    </source>
</reference>
<dbReference type="PANTHER" id="PTHR34144:SF7">
    <property type="entry name" value="EXPORT PROTEIN (CAP59), PUTATIVE (AFU_ORTHOLOGUE AFUA_7G05020)-RELATED"/>
    <property type="match status" value="1"/>
</dbReference>
<keyword evidence="2" id="KW-1185">Reference proteome</keyword>
<dbReference type="Proteomes" id="UP001271007">
    <property type="component" value="Unassembled WGS sequence"/>
</dbReference>
<evidence type="ECO:0000313" key="2">
    <source>
        <dbReference type="Proteomes" id="UP001271007"/>
    </source>
</evidence>
<evidence type="ECO:0000313" key="1">
    <source>
        <dbReference type="EMBL" id="KAK3049285.1"/>
    </source>
</evidence>
<dbReference type="AlphaFoldDB" id="A0AAJ0DFL8"/>
<organism evidence="1 2">
    <name type="scientific">Extremus antarcticus</name>
    <dbReference type="NCBI Taxonomy" id="702011"/>
    <lineage>
        <taxon>Eukaryota</taxon>
        <taxon>Fungi</taxon>
        <taxon>Dikarya</taxon>
        <taxon>Ascomycota</taxon>
        <taxon>Pezizomycotina</taxon>
        <taxon>Dothideomycetes</taxon>
        <taxon>Dothideomycetidae</taxon>
        <taxon>Mycosphaerellales</taxon>
        <taxon>Extremaceae</taxon>
        <taxon>Extremus</taxon>
    </lineage>
</organism>
<accession>A0AAJ0DFL8</accession>
<dbReference type="Pfam" id="PF11735">
    <property type="entry name" value="CAP59_mtransfer"/>
    <property type="match status" value="1"/>
</dbReference>
<dbReference type="PANTHER" id="PTHR34144">
    <property type="entry name" value="CHROMOSOME 8, WHOLE GENOME SHOTGUN SEQUENCE"/>
    <property type="match status" value="1"/>
</dbReference>
<gene>
    <name evidence="1" type="ORF">LTR09_009463</name>
</gene>
<dbReference type="InterPro" id="IPR021047">
    <property type="entry name" value="Mannosyltransferase_CMT1"/>
</dbReference>
<protein>
    <submittedName>
        <fullName evidence="1">Uncharacterized protein</fullName>
    </submittedName>
</protein>
<dbReference type="EMBL" id="JAWDJX010000041">
    <property type="protein sequence ID" value="KAK3049285.1"/>
    <property type="molecule type" value="Genomic_DNA"/>
</dbReference>
<comment type="caution">
    <text evidence="1">The sequence shown here is derived from an EMBL/GenBank/DDBJ whole genome shotgun (WGS) entry which is preliminary data.</text>
</comment>
<name>A0AAJ0DFL8_9PEZI</name>
<proteinExistence type="predicted"/>
<sequence length="404" mass="46015">MRPYRHVPTRSSTTRLARYIIILLLLWTVINVVQVRLALAQPSEEPLKPLGSERIFIASVNRNNEAVLRSNWTASVLELAKQIGHDNVFISIEESGSWDKTQELLTNLAHDLDDAGIRAHVVLDGTSHEQEVNQVPAETGWVWTPRRRMELRRIPYLSKQRNKGLQPLYEMAEAGERFDKILFLGDVVFTAEDVQTLVNTRGGEYAAACALDFSRAPLLYDTFAMRDSEGEEPLMLRWPFFRSQKSRKAIERQESVPVESCWNGMVAMDTTPFYEQGLAFRGIPDSLASRHIEGSECCLIHADNPLSEDKGVWVNPSVRVGYNTEAYDAVHRDCRSWPSTLDIAFGSWQNRILRWSTTTWFKKQLVEFRFARWMQESAGSATEVGANCLVNEMQVIQANGWGHV</sequence>